<evidence type="ECO:0000313" key="3">
    <source>
        <dbReference type="Proteomes" id="UP000799770"/>
    </source>
</evidence>
<dbReference type="Proteomes" id="UP000799770">
    <property type="component" value="Unassembled WGS sequence"/>
</dbReference>
<evidence type="ECO:0008006" key="4">
    <source>
        <dbReference type="Google" id="ProtNLM"/>
    </source>
</evidence>
<dbReference type="AlphaFoldDB" id="A0A6A5YHZ3"/>
<proteinExistence type="predicted"/>
<feature type="compositionally biased region" description="Low complexity" evidence="1">
    <location>
        <begin position="67"/>
        <end position="88"/>
    </location>
</feature>
<feature type="compositionally biased region" description="Polar residues" evidence="1">
    <location>
        <begin position="94"/>
        <end position="106"/>
    </location>
</feature>
<evidence type="ECO:0000313" key="2">
    <source>
        <dbReference type="EMBL" id="KAF2106344.1"/>
    </source>
</evidence>
<protein>
    <recommendedName>
        <fullName evidence="4">Aflatoxin regulatory protein domain-containing protein</fullName>
    </recommendedName>
</protein>
<reference evidence="2" key="1">
    <citation type="journal article" date="2020" name="Stud. Mycol.">
        <title>101 Dothideomycetes genomes: a test case for predicting lifestyles and emergence of pathogens.</title>
        <authorList>
            <person name="Haridas S."/>
            <person name="Albert R."/>
            <person name="Binder M."/>
            <person name="Bloem J."/>
            <person name="Labutti K."/>
            <person name="Salamov A."/>
            <person name="Andreopoulos B."/>
            <person name="Baker S."/>
            <person name="Barry K."/>
            <person name="Bills G."/>
            <person name="Bluhm B."/>
            <person name="Cannon C."/>
            <person name="Castanera R."/>
            <person name="Culley D."/>
            <person name="Daum C."/>
            <person name="Ezra D."/>
            <person name="Gonzalez J."/>
            <person name="Henrissat B."/>
            <person name="Kuo A."/>
            <person name="Liang C."/>
            <person name="Lipzen A."/>
            <person name="Lutzoni F."/>
            <person name="Magnuson J."/>
            <person name="Mondo S."/>
            <person name="Nolan M."/>
            <person name="Ohm R."/>
            <person name="Pangilinan J."/>
            <person name="Park H.-J."/>
            <person name="Ramirez L."/>
            <person name="Alfaro M."/>
            <person name="Sun H."/>
            <person name="Tritt A."/>
            <person name="Yoshinaga Y."/>
            <person name="Zwiers L.-H."/>
            <person name="Turgeon B."/>
            <person name="Goodwin S."/>
            <person name="Spatafora J."/>
            <person name="Crous P."/>
            <person name="Grigoriev I."/>
        </authorList>
    </citation>
    <scope>NUCLEOTIDE SEQUENCE</scope>
    <source>
        <strain evidence="2">CBS 627.86</strain>
    </source>
</reference>
<name>A0A6A5YHZ3_9PLEO</name>
<sequence length="410" mass="42853">MGRPRQKTKDGSTTTTTDITRGSENTESTTGTTTNKGTTTTTAPTATTPTATAGSTRTRHEEGAVVTSNDTSRSGNSSISSTTGSSLGNGSGSPFQPDNDASLTAMNNDFMGDMDLDGVLASEMLDFSAFRDMQVPPLSIDCGDDDIDMSMGFTQLSDAASLLGLGVTTSASGTVPTAAMAGSDPMTGFDIGNISTFMPFSPASSPSGTSRAARTVAANAAANANANSNATSTNSSAGRSDCSCYTTALRLVAVSKGHEHSTTAITIDAILTLEDDTEQMLAALLNCPNCTRDPCVQLLAFLSLRTTSRLLRHAAKFKLKPIQGRPATPGTSLNDCNLYVGKFKVTEELRAGFVKQVISARMRRLLADLEAVFSNLRGLPQDAEAAAAIMVADETYNELQTIAGWIELWN</sequence>
<evidence type="ECO:0000256" key="1">
    <source>
        <dbReference type="SAM" id="MobiDB-lite"/>
    </source>
</evidence>
<accession>A0A6A5YHZ3</accession>
<dbReference type="EMBL" id="ML977363">
    <property type="protein sequence ID" value="KAF2106344.1"/>
    <property type="molecule type" value="Genomic_DNA"/>
</dbReference>
<gene>
    <name evidence="2" type="ORF">BDV96DRAFT_654731</name>
</gene>
<feature type="region of interest" description="Disordered" evidence="1">
    <location>
        <begin position="1"/>
        <end position="106"/>
    </location>
</feature>
<feature type="compositionally biased region" description="Low complexity" evidence="1">
    <location>
        <begin position="11"/>
        <end position="56"/>
    </location>
</feature>
<organism evidence="2 3">
    <name type="scientific">Lophiotrema nucula</name>
    <dbReference type="NCBI Taxonomy" id="690887"/>
    <lineage>
        <taxon>Eukaryota</taxon>
        <taxon>Fungi</taxon>
        <taxon>Dikarya</taxon>
        <taxon>Ascomycota</taxon>
        <taxon>Pezizomycotina</taxon>
        <taxon>Dothideomycetes</taxon>
        <taxon>Pleosporomycetidae</taxon>
        <taxon>Pleosporales</taxon>
        <taxon>Lophiotremataceae</taxon>
        <taxon>Lophiotrema</taxon>
    </lineage>
</organism>
<keyword evidence="3" id="KW-1185">Reference proteome</keyword>